<dbReference type="GO" id="GO:0004222">
    <property type="term" value="F:metalloendopeptidase activity"/>
    <property type="evidence" value="ECO:0007669"/>
    <property type="project" value="TreeGrafter"/>
</dbReference>
<dbReference type="Pfam" id="PF01551">
    <property type="entry name" value="Peptidase_M23"/>
    <property type="match status" value="1"/>
</dbReference>
<dbReference type="CDD" id="cd12797">
    <property type="entry name" value="M23_peptidase"/>
    <property type="match status" value="1"/>
</dbReference>
<evidence type="ECO:0000313" key="2">
    <source>
        <dbReference type="EMBL" id="HGV97479.1"/>
    </source>
</evidence>
<dbReference type="InterPro" id="IPR011055">
    <property type="entry name" value="Dup_hybrid_motif"/>
</dbReference>
<evidence type="ECO:0000259" key="1">
    <source>
        <dbReference type="Pfam" id="PF01551"/>
    </source>
</evidence>
<dbReference type="InterPro" id="IPR016047">
    <property type="entry name" value="M23ase_b-sheet_dom"/>
</dbReference>
<accession>A0A7C4XUF0</accession>
<dbReference type="AlphaFoldDB" id="A0A7C4XUF0"/>
<dbReference type="InterPro" id="IPR050570">
    <property type="entry name" value="Cell_wall_metabolism_enzyme"/>
</dbReference>
<proteinExistence type="predicted"/>
<dbReference type="PANTHER" id="PTHR21666:SF270">
    <property type="entry name" value="MUREIN HYDROLASE ACTIVATOR ENVC"/>
    <property type="match status" value="1"/>
</dbReference>
<dbReference type="Gene3D" id="2.70.70.10">
    <property type="entry name" value="Glucose Permease (Domain IIA)"/>
    <property type="match status" value="1"/>
</dbReference>
<dbReference type="PANTHER" id="PTHR21666">
    <property type="entry name" value="PEPTIDASE-RELATED"/>
    <property type="match status" value="1"/>
</dbReference>
<reference evidence="2" key="1">
    <citation type="journal article" date="2020" name="mSystems">
        <title>Genome- and Community-Level Interaction Insights into Carbon Utilization and Element Cycling Functions of Hydrothermarchaeota in Hydrothermal Sediment.</title>
        <authorList>
            <person name="Zhou Z."/>
            <person name="Liu Y."/>
            <person name="Xu W."/>
            <person name="Pan J."/>
            <person name="Luo Z.H."/>
            <person name="Li M."/>
        </authorList>
    </citation>
    <scope>NUCLEOTIDE SEQUENCE [LARGE SCALE GENOMIC DNA]</scope>
    <source>
        <strain evidence="2">SpSt-774</strain>
    </source>
</reference>
<protein>
    <submittedName>
        <fullName evidence="2">M23 family metallopeptidase</fullName>
    </submittedName>
</protein>
<name>A0A7C4XUF0_UNCW3</name>
<dbReference type="SUPFAM" id="SSF51261">
    <property type="entry name" value="Duplicated hybrid motif"/>
    <property type="match status" value="1"/>
</dbReference>
<dbReference type="EMBL" id="DTGZ01000078">
    <property type="protein sequence ID" value="HGV97479.1"/>
    <property type="molecule type" value="Genomic_DNA"/>
</dbReference>
<comment type="caution">
    <text evidence="2">The sequence shown here is derived from an EMBL/GenBank/DDBJ whole genome shotgun (WGS) entry which is preliminary data.</text>
</comment>
<organism evidence="2">
    <name type="scientific">candidate division WOR-3 bacterium</name>
    <dbReference type="NCBI Taxonomy" id="2052148"/>
    <lineage>
        <taxon>Bacteria</taxon>
        <taxon>Bacteria division WOR-3</taxon>
    </lineage>
</organism>
<feature type="domain" description="M23ase beta-sheet core" evidence="1">
    <location>
        <begin position="277"/>
        <end position="371"/>
    </location>
</feature>
<gene>
    <name evidence="2" type="ORF">ENV60_04200</name>
</gene>
<sequence length="394" mass="43935">MNYLGKLIIIILILHIDGICTEKKNSTDPAQDTTGLNSSRIISLEKKLTPTDRFIKFIAPILPGLSEPSIIHFNIPVLLPKMPGELEEKAIGEKIPKGVNIVSSQPRIADTLLNSLIQSISLDKNVYKQGEIATLNVTTTLPIANPQIKFLSQSYKLYPAGRNIYRTILAVPMNADTGRHYMKLKYTERDSTKTIKLPFRVIAGDFAEKDTVELDIHILTEETLEMLKYEGRYFSRAYSKNFDTLLCNGDFIWPCAGSITSLYGMARRYNKNLDKWSHKAIDIANAIGTKVCAANTGIVVMVEELEAHGKSIVIAHGQGIHTVYLHLNKIYVAKGDTVKKGQEIGELGKTGMCTGPNLHFQIMVNRIPTDPRCWIPGAKELKKGDFVRPEIAKE</sequence>